<reference evidence="1" key="1">
    <citation type="submission" date="2020-04" db="EMBL/GenBank/DDBJ databases">
        <title>A chromosome-scale assembly and high-density genetic map of the yellow drum (Nibea albiflora) genome.</title>
        <authorList>
            <person name="Xu D."/>
            <person name="Zhang W."/>
            <person name="Chen R."/>
            <person name="Tan P."/>
            <person name="Wang L."/>
            <person name="Song H."/>
            <person name="Tian L."/>
            <person name="Zhu Q."/>
            <person name="Wang B."/>
        </authorList>
    </citation>
    <scope>NUCLEOTIDE SEQUENCE</scope>
    <source>
        <strain evidence="1">ZJHYS-2018</strain>
    </source>
</reference>
<evidence type="ECO:0000313" key="1">
    <source>
        <dbReference type="EMBL" id="KAG8009479.1"/>
    </source>
</evidence>
<dbReference type="EMBL" id="CM024805">
    <property type="protein sequence ID" value="KAG8009479.1"/>
    <property type="molecule type" value="Genomic_DNA"/>
</dbReference>
<evidence type="ECO:0000313" key="2">
    <source>
        <dbReference type="Proteomes" id="UP000805704"/>
    </source>
</evidence>
<keyword evidence="2" id="KW-1185">Reference proteome</keyword>
<protein>
    <submittedName>
        <fullName evidence="1">Uncharacterized protein</fullName>
    </submittedName>
</protein>
<comment type="caution">
    <text evidence="1">The sequence shown here is derived from an EMBL/GenBank/DDBJ whole genome shotgun (WGS) entry which is preliminary data.</text>
</comment>
<sequence>MGKHNPGRLAAIVVSVVGYVISLVFNGLSVVGIGPYGTTTANVSAVFDTQITPSGWTFSIWSVIYVWLTAMIIYILTGLCRKLRNGYGYVYCSPAVLPYGFFISWCLNLCFNIGWLLVWDRGMMIPALVFLVLVICTNYSMVCFTCHGLHIYGAWLKKYHKADLWLLRVLVQNGVMIYTTWTTIATLINLTIVLTYDVKMDPTDAATISYSILAAVLLVWFILENLVLDKHVRYILIVYPVVIWALFGNMDKNYDAESNNRNGIFIDPTLNDDEDVDGDPLPTSPLLQMSDTEINQSEREASLEQQETGAEGDALRPAAKSPSPTLDIEKPVKTSSPIEENMAVQGVKELDNEKGRAVSPILFVCEEKEEAKTAPPSTQKSKCSPSRSKEFEMESPPRRLALSKPTMSNHKNKVERSCNKSHPVKEKSSKKSEIPVLQGKRKAPRQENTDPPTSAVRQEAEVAAPKKKSENVHRQTSLEVSSRVDMTNFLQKLRDAAQPKPASTRKPPAQVKVPTPPEPEDDFLILEDETPLLFSIPSKTAASRRQKTSSTDKDGSPDTRLKRSSVDAGQKQQESKLGNVRPGAQKTKKMKEKKNEATEPGNDVAELCSPEELPAGELMEQEKPNKKKQRIKKVPSKESDEAEEQPKDTASRETDEGRDTLKIEKKSQKSPHMKRSKSLKDGNENVQNKQGKQVVNSEDSQIPEKRKRRQTGEWWLCLPEKTEETQVTDKQPTPKKSKQHSKKPSEEAASPVKTKKDRVLKRRRSQVFQRVYCHASNEKLSVKPTPASPRGSQEPLGPAQSERRKRKPPSNWWMVDGSSRDVENINSQPQQKEDKPRKERKKQSKQSRSPGLGTPKNGNMVDPFRPLGEAPVPSLKVKPLSTPKTVKRSLATFKDIFSSATETPTVVGSREAGRNNRLKVTARPAVEVTVTDCTAGVNTEEAILSMNAGESNDLPNQEGQQDSNSQSENTLKVLRSGPSSMVELEQYEENEDLILPSPRVPAVMSASDLCAPPLKPLILQPKDKANLTEWFKSLWSPTVNSGAEITPDQFDWYFYQGRAIGIQVDLNHGSICNGKILLGSYMKKPLWVDHSATTVFNVLTSSVSVIIDTRESRFYPGQSFMVPHACGSVCYAAGAKSTEAKPKCKLPSKTRGTFKQWELIRRPQTKLIAGNAFLYH</sequence>
<accession>A0ACB7F4P7</accession>
<organism evidence="1 2">
    <name type="scientific">Nibea albiflora</name>
    <name type="common">Yellow drum</name>
    <name type="synonym">Corvina albiflora</name>
    <dbReference type="NCBI Taxonomy" id="240163"/>
    <lineage>
        <taxon>Eukaryota</taxon>
        <taxon>Metazoa</taxon>
        <taxon>Chordata</taxon>
        <taxon>Craniata</taxon>
        <taxon>Vertebrata</taxon>
        <taxon>Euteleostomi</taxon>
        <taxon>Actinopterygii</taxon>
        <taxon>Neopterygii</taxon>
        <taxon>Teleostei</taxon>
        <taxon>Neoteleostei</taxon>
        <taxon>Acanthomorphata</taxon>
        <taxon>Eupercaria</taxon>
        <taxon>Sciaenidae</taxon>
        <taxon>Nibea</taxon>
    </lineage>
</organism>
<name>A0ACB7F4P7_NIBAL</name>
<dbReference type="Proteomes" id="UP000805704">
    <property type="component" value="Chromosome 17"/>
</dbReference>
<proteinExistence type="predicted"/>
<gene>
    <name evidence="1" type="ORF">GBF38_017787</name>
</gene>